<evidence type="ECO:0000259" key="21">
    <source>
        <dbReference type="SMART" id="SM00482"/>
    </source>
</evidence>
<reference evidence="22 23" key="1">
    <citation type="submission" date="2019-11" db="EMBL/GenBank/DDBJ databases">
        <title>Genome sequences of 17 halophilic strains isolated from different environments.</title>
        <authorList>
            <person name="Furrow R.E."/>
        </authorList>
    </citation>
    <scope>NUCLEOTIDE SEQUENCE [LARGE SCALE GENOMIC DNA]</scope>
    <source>
        <strain evidence="22 23">22511_23_Filter</strain>
    </source>
</reference>
<dbReference type="CDD" id="cd09898">
    <property type="entry name" value="H3TH_53EXO"/>
    <property type="match status" value="1"/>
</dbReference>
<dbReference type="GO" id="GO:0003677">
    <property type="term" value="F:DNA binding"/>
    <property type="evidence" value="ECO:0007669"/>
    <property type="project" value="UniProtKB-UniRule"/>
</dbReference>
<dbReference type="Gene3D" id="1.10.150.20">
    <property type="entry name" value="5' to 3' exonuclease, C-terminal subdomain"/>
    <property type="match status" value="2"/>
</dbReference>
<feature type="domain" description="5'-3' exonuclease" evidence="20">
    <location>
        <begin position="3"/>
        <end position="262"/>
    </location>
</feature>
<dbReference type="CDD" id="cd08637">
    <property type="entry name" value="DNA_pol_A_pol_I_C"/>
    <property type="match status" value="1"/>
</dbReference>
<dbReference type="Proteomes" id="UP000460949">
    <property type="component" value="Unassembled WGS sequence"/>
</dbReference>
<dbReference type="Pfam" id="PF01367">
    <property type="entry name" value="5_3_exonuc"/>
    <property type="match status" value="1"/>
</dbReference>
<dbReference type="SUPFAM" id="SSF56672">
    <property type="entry name" value="DNA/RNA polymerases"/>
    <property type="match status" value="1"/>
</dbReference>
<sequence length="879" mass="98858">MAEKVVLIDGNSIAYRAFFALPLLNNDKGVYTNAVYGFTTMLLKILEEDRPDHLLVAFDAGKTTFRHETYQEYKGGRQKTPSELSEQFPVLKELLDAFGVKYYQLPNFEADDIIGTLATQAGEKGLEVKVISGDKDLLQLVNDQITVSLTKKGITNVDTYTPSFLMEKMDVRADQIIDLKALMGDNSDNIPGVPGVGEKTAVKLLKQFETLENLYENLDDVSGKKLKEKLETNRGNAFMSQQLVTIERNAPIEISVDTIGYEGYQTQQVSGFFKELGFQSLLPRIQEGGEGESVAEALPEIEVEVVDEVSADVFTGAEALVVEMLYENYHTAPVEGIAIVNDHSKLLLSMENAVKSEAFVSWAEDASKEKWVFDAKQTAVALMRHGVDIKGISFDLLLASYLLNPSENNHDIPAIAHRMGETAVQYDEEVYGKGAKMKRPDDDQVVYEHIARKAAVLYKLKENMEEQLKANEQYELLMELEMPLAVILGRMEHRGVSVDVSRLEEMGAELEERLNKVEQEVYELAGEEFNLNSPKQLGPILFEKLGLPVIKKTKTGYSTSADVLEQLEEKHEIIPKILLNRQLSKLKSTYIEGLLKVVHEDTGKIHTRFNQALTQTGRLSSTDPNLQNIPIRLEEGRKIRQAFVPSQEGWVMFASDYSQIELRVLAHIAGDEKLIEAFRQDKDIHTQTASEVFGVTASEVTGEMRRQAKAVNFGIVYGISDYGLSQSLGITRKEAQAFIDKYLESYPGVKSYMEESVREAKETGYVRTFMNRRRYLPDITSRNFNKRSFAERTAMNTPIQGSAADVIKKAMIDLEEKLREEKMEARVLLQVHDELIIEAPEAEIKKLETLVAAVMENTVELDVPLKVDSSYGSTWYDAK</sequence>
<dbReference type="SUPFAM" id="SSF47807">
    <property type="entry name" value="5' to 3' exonuclease, C-terminal subdomain"/>
    <property type="match status" value="1"/>
</dbReference>
<keyword evidence="11" id="KW-0269">Exonuclease</keyword>
<keyword evidence="8" id="KW-0540">Nuclease</keyword>
<dbReference type="InterPro" id="IPR012337">
    <property type="entry name" value="RNaseH-like_sf"/>
</dbReference>
<evidence type="ECO:0000256" key="1">
    <source>
        <dbReference type="ARBA" id="ARBA00007705"/>
    </source>
</evidence>
<evidence type="ECO:0000256" key="17">
    <source>
        <dbReference type="RuleBase" id="RU004460"/>
    </source>
</evidence>
<dbReference type="InterPro" id="IPR002298">
    <property type="entry name" value="DNA_polymerase_A"/>
</dbReference>
<evidence type="ECO:0000313" key="23">
    <source>
        <dbReference type="Proteomes" id="UP000460949"/>
    </source>
</evidence>
<keyword evidence="10" id="KW-0378">Hydrolase</keyword>
<dbReference type="SUPFAM" id="SSF53098">
    <property type="entry name" value="Ribonuclease H-like"/>
    <property type="match status" value="1"/>
</dbReference>
<dbReference type="Pfam" id="PF00476">
    <property type="entry name" value="DNA_pol_A"/>
    <property type="match status" value="1"/>
</dbReference>
<dbReference type="GO" id="GO:0008408">
    <property type="term" value="F:3'-5' exonuclease activity"/>
    <property type="evidence" value="ECO:0007669"/>
    <property type="project" value="InterPro"/>
</dbReference>
<evidence type="ECO:0000256" key="6">
    <source>
        <dbReference type="ARBA" id="ARBA00022695"/>
    </source>
</evidence>
<dbReference type="FunFam" id="3.40.50.1010:FF:000001">
    <property type="entry name" value="DNA polymerase I"/>
    <property type="match status" value="1"/>
</dbReference>
<evidence type="ECO:0000256" key="3">
    <source>
        <dbReference type="ARBA" id="ARBA00012417"/>
    </source>
</evidence>
<dbReference type="EMBL" id="WMET01000001">
    <property type="protein sequence ID" value="MYL20012.1"/>
    <property type="molecule type" value="Genomic_DNA"/>
</dbReference>
<comment type="subunit">
    <text evidence="2 17">Single-chain monomer with multiple functions.</text>
</comment>
<dbReference type="GO" id="GO:0006302">
    <property type="term" value="P:double-strand break repair"/>
    <property type="evidence" value="ECO:0007669"/>
    <property type="project" value="TreeGrafter"/>
</dbReference>
<dbReference type="InterPro" id="IPR020045">
    <property type="entry name" value="DNA_polI_H3TH"/>
</dbReference>
<dbReference type="GO" id="GO:0003887">
    <property type="term" value="F:DNA-directed DNA polymerase activity"/>
    <property type="evidence" value="ECO:0007669"/>
    <property type="project" value="UniProtKB-UniRule"/>
</dbReference>
<dbReference type="InterPro" id="IPR036397">
    <property type="entry name" value="RNaseH_sf"/>
</dbReference>
<keyword evidence="18" id="KW-0175">Coiled coil</keyword>
<dbReference type="SMART" id="SM00482">
    <property type="entry name" value="POLAc"/>
    <property type="match status" value="1"/>
</dbReference>
<dbReference type="Gene3D" id="1.20.1060.10">
    <property type="entry name" value="Taq DNA Polymerase, Chain T, domain 4"/>
    <property type="match status" value="1"/>
</dbReference>
<evidence type="ECO:0000256" key="5">
    <source>
        <dbReference type="ARBA" id="ARBA00022679"/>
    </source>
</evidence>
<keyword evidence="5 17" id="KW-0808">Transferase</keyword>
<dbReference type="CDD" id="cd09859">
    <property type="entry name" value="PIN_53EXO"/>
    <property type="match status" value="1"/>
</dbReference>
<evidence type="ECO:0000256" key="16">
    <source>
        <dbReference type="NCBIfam" id="TIGR00593"/>
    </source>
</evidence>
<feature type="coiled-coil region" evidence="18">
    <location>
        <begin position="457"/>
        <end position="527"/>
    </location>
</feature>
<organism evidence="22 23">
    <name type="scientific">Halobacillus litoralis</name>
    <dbReference type="NCBI Taxonomy" id="45668"/>
    <lineage>
        <taxon>Bacteria</taxon>
        <taxon>Bacillati</taxon>
        <taxon>Bacillota</taxon>
        <taxon>Bacilli</taxon>
        <taxon>Bacillales</taxon>
        <taxon>Bacillaceae</taxon>
        <taxon>Halobacillus</taxon>
    </lineage>
</organism>
<dbReference type="NCBIfam" id="TIGR00593">
    <property type="entry name" value="pola"/>
    <property type="match status" value="1"/>
</dbReference>
<keyword evidence="13 17" id="KW-0238">DNA-binding</keyword>
<comment type="similarity">
    <text evidence="1 17">Belongs to the DNA polymerase type-A family.</text>
</comment>
<evidence type="ECO:0000256" key="10">
    <source>
        <dbReference type="ARBA" id="ARBA00022801"/>
    </source>
</evidence>
<evidence type="ECO:0000259" key="19">
    <source>
        <dbReference type="SMART" id="SM00474"/>
    </source>
</evidence>
<dbReference type="PRINTS" id="PR00868">
    <property type="entry name" value="DNAPOLI"/>
</dbReference>
<evidence type="ECO:0000256" key="12">
    <source>
        <dbReference type="ARBA" id="ARBA00022932"/>
    </source>
</evidence>
<evidence type="ECO:0000256" key="15">
    <source>
        <dbReference type="ARBA" id="ARBA00049244"/>
    </source>
</evidence>
<gene>
    <name evidence="17 22" type="primary">polA</name>
    <name evidence="22" type="ORF">GLW04_08955</name>
</gene>
<comment type="catalytic activity">
    <reaction evidence="15 17">
        <text>DNA(n) + a 2'-deoxyribonucleoside 5'-triphosphate = DNA(n+1) + diphosphate</text>
        <dbReference type="Rhea" id="RHEA:22508"/>
        <dbReference type="Rhea" id="RHEA-COMP:17339"/>
        <dbReference type="Rhea" id="RHEA-COMP:17340"/>
        <dbReference type="ChEBI" id="CHEBI:33019"/>
        <dbReference type="ChEBI" id="CHEBI:61560"/>
        <dbReference type="ChEBI" id="CHEBI:173112"/>
        <dbReference type="EC" id="2.7.7.7"/>
    </reaction>
</comment>
<evidence type="ECO:0000259" key="20">
    <source>
        <dbReference type="SMART" id="SM00475"/>
    </source>
</evidence>
<evidence type="ECO:0000313" key="22">
    <source>
        <dbReference type="EMBL" id="MYL20012.1"/>
    </source>
</evidence>
<dbReference type="Gene3D" id="3.40.50.1010">
    <property type="entry name" value="5'-nuclease"/>
    <property type="match status" value="1"/>
</dbReference>
<dbReference type="GO" id="GO:0008409">
    <property type="term" value="F:5'-3' exonuclease activity"/>
    <property type="evidence" value="ECO:0007669"/>
    <property type="project" value="InterPro"/>
</dbReference>
<dbReference type="InterPro" id="IPR020046">
    <property type="entry name" value="5-3_exonucl_a-hlix_arch_N"/>
</dbReference>
<dbReference type="InterPro" id="IPR054690">
    <property type="entry name" value="DNA_polI_exonuclease"/>
</dbReference>
<evidence type="ECO:0000256" key="11">
    <source>
        <dbReference type="ARBA" id="ARBA00022839"/>
    </source>
</evidence>
<evidence type="ECO:0000256" key="18">
    <source>
        <dbReference type="SAM" id="Coils"/>
    </source>
</evidence>
<feature type="coiled-coil region" evidence="18">
    <location>
        <begin position="804"/>
        <end position="831"/>
    </location>
</feature>
<comment type="caution">
    <text evidence="22">The sequence shown here is derived from an EMBL/GenBank/DDBJ whole genome shotgun (WGS) entry which is preliminary data.</text>
</comment>
<dbReference type="InterPro" id="IPR029060">
    <property type="entry name" value="PIN-like_dom_sf"/>
</dbReference>
<name>A0A845DUL5_9BACI</name>
<dbReference type="GO" id="GO:0006261">
    <property type="term" value="P:DNA-templated DNA replication"/>
    <property type="evidence" value="ECO:0007669"/>
    <property type="project" value="UniProtKB-UniRule"/>
</dbReference>
<feature type="domain" description="3'-5' exonuclease" evidence="19">
    <location>
        <begin position="303"/>
        <end position="469"/>
    </location>
</feature>
<evidence type="ECO:0000256" key="9">
    <source>
        <dbReference type="ARBA" id="ARBA00022763"/>
    </source>
</evidence>
<dbReference type="Gene3D" id="3.30.420.10">
    <property type="entry name" value="Ribonuclease H-like superfamily/Ribonuclease H"/>
    <property type="match status" value="1"/>
</dbReference>
<keyword evidence="6 17" id="KW-0548">Nucleotidyltransferase</keyword>
<dbReference type="SUPFAM" id="SSF88723">
    <property type="entry name" value="PIN domain-like"/>
    <property type="match status" value="1"/>
</dbReference>
<evidence type="ECO:0000256" key="14">
    <source>
        <dbReference type="ARBA" id="ARBA00023204"/>
    </source>
</evidence>
<evidence type="ECO:0000256" key="4">
    <source>
        <dbReference type="ARBA" id="ARBA00020311"/>
    </source>
</evidence>
<proteinExistence type="inferred from homology"/>
<dbReference type="CDD" id="cd06140">
    <property type="entry name" value="DNA_polA_I_Bacillus_like_exo"/>
    <property type="match status" value="1"/>
</dbReference>
<dbReference type="RefSeq" id="WP_160836328.1">
    <property type="nucleotide sequence ID" value="NZ_WMET01000001.1"/>
</dbReference>
<dbReference type="SMART" id="SM00279">
    <property type="entry name" value="HhH2"/>
    <property type="match status" value="1"/>
</dbReference>
<dbReference type="InterPro" id="IPR019760">
    <property type="entry name" value="DNA-dir_DNA_pol_A_CS"/>
</dbReference>
<evidence type="ECO:0000256" key="2">
    <source>
        <dbReference type="ARBA" id="ARBA00011541"/>
    </source>
</evidence>
<dbReference type="AlphaFoldDB" id="A0A845DUL5"/>
<dbReference type="SMART" id="SM00475">
    <property type="entry name" value="53EXOc"/>
    <property type="match status" value="1"/>
</dbReference>
<dbReference type="PANTHER" id="PTHR10133:SF27">
    <property type="entry name" value="DNA POLYMERASE NU"/>
    <property type="match status" value="1"/>
</dbReference>
<dbReference type="Pfam" id="PF02739">
    <property type="entry name" value="5_3_exonuc_N"/>
    <property type="match status" value="1"/>
</dbReference>
<keyword evidence="12 17" id="KW-0239">DNA-directed DNA polymerase</keyword>
<dbReference type="FunFam" id="1.10.150.20:FF:000002">
    <property type="entry name" value="DNA polymerase I"/>
    <property type="match status" value="1"/>
</dbReference>
<dbReference type="Gene3D" id="3.30.70.370">
    <property type="match status" value="1"/>
</dbReference>
<dbReference type="FunFam" id="1.10.150.20:FF:000003">
    <property type="entry name" value="DNA polymerase I"/>
    <property type="match status" value="1"/>
</dbReference>
<keyword evidence="14 17" id="KW-0234">DNA repair</keyword>
<dbReference type="InterPro" id="IPR001098">
    <property type="entry name" value="DNA-dir_DNA_pol_A_palm_dom"/>
</dbReference>
<keyword evidence="9 17" id="KW-0227">DNA damage</keyword>
<dbReference type="Pfam" id="PF22619">
    <property type="entry name" value="DNA_polI_exo1"/>
    <property type="match status" value="1"/>
</dbReference>
<dbReference type="EC" id="2.7.7.7" evidence="3 16"/>
<dbReference type="PROSITE" id="PS00447">
    <property type="entry name" value="DNA_POLYMERASE_A"/>
    <property type="match status" value="1"/>
</dbReference>
<dbReference type="NCBIfam" id="NF004397">
    <property type="entry name" value="PRK05755.1"/>
    <property type="match status" value="1"/>
</dbReference>
<protein>
    <recommendedName>
        <fullName evidence="4 16">DNA polymerase I</fullName>
        <ecNumber evidence="3 16">2.7.7.7</ecNumber>
    </recommendedName>
</protein>
<dbReference type="InterPro" id="IPR036279">
    <property type="entry name" value="5-3_exonuclease_C_sf"/>
</dbReference>
<accession>A0A845DUL5</accession>
<evidence type="ECO:0000256" key="13">
    <source>
        <dbReference type="ARBA" id="ARBA00023125"/>
    </source>
</evidence>
<dbReference type="InterPro" id="IPR002421">
    <property type="entry name" value="5-3_exonuclease"/>
</dbReference>
<dbReference type="InterPro" id="IPR043502">
    <property type="entry name" value="DNA/RNA_pol_sf"/>
</dbReference>
<evidence type="ECO:0000256" key="8">
    <source>
        <dbReference type="ARBA" id="ARBA00022722"/>
    </source>
</evidence>
<dbReference type="PANTHER" id="PTHR10133">
    <property type="entry name" value="DNA POLYMERASE I"/>
    <property type="match status" value="1"/>
</dbReference>
<dbReference type="InterPro" id="IPR018320">
    <property type="entry name" value="DNA_polymerase_1"/>
</dbReference>
<evidence type="ECO:0000256" key="7">
    <source>
        <dbReference type="ARBA" id="ARBA00022705"/>
    </source>
</evidence>
<dbReference type="InterPro" id="IPR008918">
    <property type="entry name" value="HhH2"/>
</dbReference>
<keyword evidence="7 17" id="KW-0235">DNA replication</keyword>
<dbReference type="FunFam" id="1.20.1060.10:FF:000001">
    <property type="entry name" value="DNA polymerase I"/>
    <property type="match status" value="1"/>
</dbReference>
<dbReference type="InterPro" id="IPR002562">
    <property type="entry name" value="3'-5'_exonuclease_dom"/>
</dbReference>
<dbReference type="SMART" id="SM00474">
    <property type="entry name" value="35EXOc"/>
    <property type="match status" value="1"/>
</dbReference>
<feature type="domain" description="DNA-directed DNA polymerase family A palm" evidence="21">
    <location>
        <begin position="636"/>
        <end position="843"/>
    </location>
</feature>